<organism evidence="4 5">
    <name type="scientific">Clostridium beijerinckii</name>
    <name type="common">Clostridium MP</name>
    <dbReference type="NCBI Taxonomy" id="1520"/>
    <lineage>
        <taxon>Bacteria</taxon>
        <taxon>Bacillati</taxon>
        <taxon>Bacillota</taxon>
        <taxon>Clostridia</taxon>
        <taxon>Eubacteriales</taxon>
        <taxon>Clostridiaceae</taxon>
        <taxon>Clostridium</taxon>
    </lineage>
</organism>
<dbReference type="KEGG" id="cbei:LF65_02477"/>
<dbReference type="Gene3D" id="3.40.109.10">
    <property type="entry name" value="NADH Oxidase"/>
    <property type="match status" value="1"/>
</dbReference>
<evidence type="ECO:0000256" key="1">
    <source>
        <dbReference type="ARBA" id="ARBA00007118"/>
    </source>
</evidence>
<dbReference type="InterPro" id="IPR029479">
    <property type="entry name" value="Nitroreductase"/>
</dbReference>
<dbReference type="Pfam" id="PF00881">
    <property type="entry name" value="Nitroreductase"/>
    <property type="match status" value="1"/>
</dbReference>
<evidence type="ECO:0000313" key="4">
    <source>
        <dbReference type="EMBL" id="AJG99059.1"/>
    </source>
</evidence>
<dbReference type="AlphaFoldDB" id="A0A0B5Q9Y8"/>
<evidence type="ECO:0000256" key="2">
    <source>
        <dbReference type="ARBA" id="ARBA00023002"/>
    </source>
</evidence>
<reference evidence="5" key="1">
    <citation type="submission" date="2014-12" db="EMBL/GenBank/DDBJ databases">
        <title>Genome sequence of Clostridium beijerinckii strain 59B.</title>
        <authorList>
            <person name="Little G.T."/>
            <person name="Minton N.P."/>
        </authorList>
    </citation>
    <scope>NUCLEOTIDE SEQUENCE [LARGE SCALE GENOMIC DNA]</scope>
    <source>
        <strain evidence="5">59B</strain>
    </source>
</reference>
<evidence type="ECO:0000259" key="3">
    <source>
        <dbReference type="Pfam" id="PF00881"/>
    </source>
</evidence>
<keyword evidence="2" id="KW-0560">Oxidoreductase</keyword>
<dbReference type="RefSeq" id="WP_041896347.1">
    <property type="nucleotide sequence ID" value="NZ_CP010086.2"/>
</dbReference>
<accession>A0A0B5Q9Y8</accession>
<dbReference type="EMBL" id="CP010086">
    <property type="protein sequence ID" value="AJG99059.1"/>
    <property type="molecule type" value="Genomic_DNA"/>
</dbReference>
<dbReference type="SUPFAM" id="SSF55469">
    <property type="entry name" value="FMN-dependent nitroreductase-like"/>
    <property type="match status" value="1"/>
</dbReference>
<evidence type="ECO:0000313" key="5">
    <source>
        <dbReference type="Proteomes" id="UP000031866"/>
    </source>
</evidence>
<feature type="domain" description="Nitroreductase" evidence="3">
    <location>
        <begin position="9"/>
        <end position="165"/>
    </location>
</feature>
<dbReference type="STRING" id="1520.LF65_02477"/>
<dbReference type="InterPro" id="IPR000415">
    <property type="entry name" value="Nitroreductase-like"/>
</dbReference>
<dbReference type="OrthoDB" id="9783470at2"/>
<dbReference type="GO" id="GO:0016491">
    <property type="term" value="F:oxidoreductase activity"/>
    <property type="evidence" value="ECO:0007669"/>
    <property type="project" value="UniProtKB-KW"/>
</dbReference>
<comment type="similarity">
    <text evidence="1">Belongs to the nitroreductase family.</text>
</comment>
<protein>
    <submittedName>
        <fullName evidence="4">NAD(P)H nitroreductase</fullName>
    </submittedName>
</protein>
<dbReference type="PANTHER" id="PTHR43673:SF10">
    <property type="entry name" value="NADH DEHYDROGENASE_NAD(P)H NITROREDUCTASE XCC3605-RELATED"/>
    <property type="match status" value="1"/>
</dbReference>
<dbReference type="Proteomes" id="UP000031866">
    <property type="component" value="Chromosome"/>
</dbReference>
<sequence>MNEVIQNIITRRSIRVYKEEQISDEDLNKILEAAKFAPSGMNSQDWHFTAVQNREKINNLISAAKEALQNSPIEQINKMANNPNFNPFYNAPTIVITSCDKNLPVGQSDCAAAIQNIMLAAHSLNIGSCWVHTLAMVGDDPKVRNVLTELGIPENYATFGTATLGFNGGKEPKAPARKEGTVNIVK</sequence>
<gene>
    <name evidence="4" type="ORF">LF65_02477</name>
</gene>
<dbReference type="PANTHER" id="PTHR43673">
    <property type="entry name" value="NAD(P)H NITROREDUCTASE YDGI-RELATED"/>
    <property type="match status" value="1"/>
</dbReference>
<name>A0A0B5Q9Y8_CLOBE</name>
<proteinExistence type="inferred from homology"/>